<feature type="transmembrane region" description="Helical" evidence="4">
    <location>
        <begin position="107"/>
        <end position="125"/>
    </location>
</feature>
<dbReference type="InterPro" id="IPR011701">
    <property type="entry name" value="MFS"/>
</dbReference>
<dbReference type="CDD" id="cd17355">
    <property type="entry name" value="MFS_YcxA_like"/>
    <property type="match status" value="1"/>
</dbReference>
<feature type="domain" description="Major facilitator superfamily (MFS) profile" evidence="5">
    <location>
        <begin position="8"/>
        <end position="394"/>
    </location>
</feature>
<dbReference type="AlphaFoldDB" id="A0A0B4XMA3"/>
<feature type="transmembrane region" description="Helical" evidence="4">
    <location>
        <begin position="46"/>
        <end position="65"/>
    </location>
</feature>
<keyword evidence="1 4" id="KW-0812">Transmembrane</keyword>
<evidence type="ECO:0000256" key="2">
    <source>
        <dbReference type="ARBA" id="ARBA00022989"/>
    </source>
</evidence>
<feature type="transmembrane region" description="Helical" evidence="4">
    <location>
        <begin position="370"/>
        <end position="387"/>
    </location>
</feature>
<feature type="transmembrane region" description="Helical" evidence="4">
    <location>
        <begin position="280"/>
        <end position="300"/>
    </location>
</feature>
<organism evidence="6 7">
    <name type="scientific">Isoalcanivorax pacificus W11-5</name>
    <dbReference type="NCBI Taxonomy" id="391936"/>
    <lineage>
        <taxon>Bacteria</taxon>
        <taxon>Pseudomonadati</taxon>
        <taxon>Pseudomonadota</taxon>
        <taxon>Gammaproteobacteria</taxon>
        <taxon>Oceanospirillales</taxon>
        <taxon>Alcanivoracaceae</taxon>
        <taxon>Isoalcanivorax</taxon>
    </lineage>
</organism>
<feature type="transmembrane region" description="Helical" evidence="4">
    <location>
        <begin position="215"/>
        <end position="236"/>
    </location>
</feature>
<dbReference type="HOGENOM" id="CLU_001265_59_9_6"/>
<dbReference type="SUPFAM" id="SSF103473">
    <property type="entry name" value="MFS general substrate transporter"/>
    <property type="match status" value="1"/>
</dbReference>
<dbReference type="EMBL" id="CP004387">
    <property type="protein sequence ID" value="AJD47795.1"/>
    <property type="molecule type" value="Genomic_DNA"/>
</dbReference>
<evidence type="ECO:0000256" key="4">
    <source>
        <dbReference type="SAM" id="Phobius"/>
    </source>
</evidence>
<evidence type="ECO:0000313" key="6">
    <source>
        <dbReference type="EMBL" id="AJD47795.1"/>
    </source>
</evidence>
<dbReference type="RefSeq" id="WP_041025949.1">
    <property type="nucleotide sequence ID" value="NZ_CP004387.1"/>
</dbReference>
<dbReference type="InterPro" id="IPR020846">
    <property type="entry name" value="MFS_dom"/>
</dbReference>
<feature type="transmembrane region" description="Helical" evidence="4">
    <location>
        <begin position="7"/>
        <end position="26"/>
    </location>
</feature>
<sequence length="404" mass="42963">MSTSQRTFLGVMIGGAVVLAIALGVRHSFGLFLSPMSDDYGWGRETFAFAIAIQNLVWGLAQPFTGAFADRFGAGRVILVGAVLYALGLWGMSGAATPLMLTLSTGMLIGLALSATSFSVILGAVGRVVPDAQRPMAMGLVSAAGSLGQFLMLPGVLGMIRGIGWQGALIGLAILALMMLPFAAMVRVRAAPPLQNTPAQTLSQALGEAFSRPDFWLLSLGFFVCGFQLVFIGLHLPAYLVDQQLPATVGTTVLALVGLFNIVGTWLAGWLGSRLFRAGLLAWIYLLRSVVIVLFLWLPLTPWSAYLFGMAMGVLWLSTVPLTNSIVATIFGVRNLSMLGGIVFLFHQVGSFAGGWLGGYLFDRTGSYELVWQISIGLGVLAALLNMRVTERPVARIQAMQEAG</sequence>
<protein>
    <submittedName>
        <fullName evidence="6">Putative transporter</fullName>
    </submittedName>
</protein>
<proteinExistence type="predicted"/>
<dbReference type="InterPro" id="IPR050327">
    <property type="entry name" value="Proton-linked_MCT"/>
</dbReference>
<dbReference type="Proteomes" id="UP000006764">
    <property type="component" value="Chromosome"/>
</dbReference>
<dbReference type="OrthoDB" id="146345at2"/>
<evidence type="ECO:0000313" key="7">
    <source>
        <dbReference type="Proteomes" id="UP000006764"/>
    </source>
</evidence>
<keyword evidence="2 4" id="KW-1133">Transmembrane helix</keyword>
<dbReference type="GO" id="GO:0022857">
    <property type="term" value="F:transmembrane transporter activity"/>
    <property type="evidence" value="ECO:0007669"/>
    <property type="project" value="InterPro"/>
</dbReference>
<evidence type="ECO:0000256" key="3">
    <source>
        <dbReference type="ARBA" id="ARBA00023136"/>
    </source>
</evidence>
<feature type="transmembrane region" description="Helical" evidence="4">
    <location>
        <begin position="306"/>
        <end position="331"/>
    </location>
</feature>
<evidence type="ECO:0000259" key="5">
    <source>
        <dbReference type="PROSITE" id="PS50850"/>
    </source>
</evidence>
<reference evidence="6 7" key="1">
    <citation type="journal article" date="2012" name="J. Bacteriol.">
        <title>Genome sequence of an alkane-degrading bacterium, Alcanivorax pacificus type strain W11-5, isolated from deep sea sediment.</title>
        <authorList>
            <person name="Lai Q."/>
            <person name="Shao Z."/>
        </authorList>
    </citation>
    <scope>NUCLEOTIDE SEQUENCE [LARGE SCALE GENOMIC DNA]</scope>
    <source>
        <strain evidence="6 7">W11-5</strain>
    </source>
</reference>
<dbReference type="PANTHER" id="PTHR11360">
    <property type="entry name" value="MONOCARBOXYLATE TRANSPORTER"/>
    <property type="match status" value="1"/>
</dbReference>
<feature type="transmembrane region" description="Helical" evidence="4">
    <location>
        <begin position="77"/>
        <end position="101"/>
    </location>
</feature>
<keyword evidence="7" id="KW-1185">Reference proteome</keyword>
<dbReference type="KEGG" id="apac:S7S_06895"/>
<feature type="transmembrane region" description="Helical" evidence="4">
    <location>
        <begin position="137"/>
        <end position="157"/>
    </location>
</feature>
<dbReference type="PROSITE" id="PS50850">
    <property type="entry name" value="MFS"/>
    <property type="match status" value="1"/>
</dbReference>
<dbReference type="Pfam" id="PF07690">
    <property type="entry name" value="MFS_1"/>
    <property type="match status" value="1"/>
</dbReference>
<dbReference type="STRING" id="391936.S7S_06895"/>
<accession>A0A0B4XMA3</accession>
<feature type="transmembrane region" description="Helical" evidence="4">
    <location>
        <begin position="248"/>
        <end position="268"/>
    </location>
</feature>
<feature type="transmembrane region" description="Helical" evidence="4">
    <location>
        <begin position="163"/>
        <end position="186"/>
    </location>
</feature>
<evidence type="ECO:0000256" key="1">
    <source>
        <dbReference type="ARBA" id="ARBA00022692"/>
    </source>
</evidence>
<name>A0A0B4XMA3_9GAMM</name>
<feature type="transmembrane region" description="Helical" evidence="4">
    <location>
        <begin position="338"/>
        <end position="358"/>
    </location>
</feature>
<dbReference type="Gene3D" id="1.20.1250.20">
    <property type="entry name" value="MFS general substrate transporter like domains"/>
    <property type="match status" value="1"/>
</dbReference>
<dbReference type="PANTHER" id="PTHR11360:SF284">
    <property type="entry name" value="EG:103B4.3 PROTEIN-RELATED"/>
    <property type="match status" value="1"/>
</dbReference>
<keyword evidence="3 4" id="KW-0472">Membrane</keyword>
<dbReference type="InterPro" id="IPR036259">
    <property type="entry name" value="MFS_trans_sf"/>
</dbReference>
<gene>
    <name evidence="6" type="ORF">S7S_06895</name>
</gene>